<keyword evidence="2" id="KW-1185">Reference proteome</keyword>
<sequence length="73" mass="8687">EEESEDENKQTWYYSTKVQLAEMLDVLDKDYWENDLCSVLEEMREEIHSHMDITEELTNKARGNNKAYLTVAN</sequence>
<evidence type="ECO:0000313" key="2">
    <source>
        <dbReference type="Proteomes" id="UP001529510"/>
    </source>
</evidence>
<gene>
    <name evidence="1" type="ORF">M9458_006892</name>
</gene>
<dbReference type="Proteomes" id="UP001529510">
    <property type="component" value="Unassembled WGS sequence"/>
</dbReference>
<feature type="non-terminal residue" evidence="1">
    <location>
        <position position="73"/>
    </location>
</feature>
<dbReference type="EMBL" id="JAMKFB020000003">
    <property type="protein sequence ID" value="KAL0198352.1"/>
    <property type="molecule type" value="Genomic_DNA"/>
</dbReference>
<dbReference type="InterPro" id="IPR038028">
    <property type="entry name" value="BPTF"/>
</dbReference>
<feature type="non-terminal residue" evidence="1">
    <location>
        <position position="1"/>
    </location>
</feature>
<organism evidence="1 2">
    <name type="scientific">Cirrhinus mrigala</name>
    <name type="common">Mrigala</name>
    <dbReference type="NCBI Taxonomy" id="683832"/>
    <lineage>
        <taxon>Eukaryota</taxon>
        <taxon>Metazoa</taxon>
        <taxon>Chordata</taxon>
        <taxon>Craniata</taxon>
        <taxon>Vertebrata</taxon>
        <taxon>Euteleostomi</taxon>
        <taxon>Actinopterygii</taxon>
        <taxon>Neopterygii</taxon>
        <taxon>Teleostei</taxon>
        <taxon>Ostariophysi</taxon>
        <taxon>Cypriniformes</taxon>
        <taxon>Cyprinidae</taxon>
        <taxon>Labeoninae</taxon>
        <taxon>Labeonini</taxon>
        <taxon>Cirrhinus</taxon>
    </lineage>
</organism>
<proteinExistence type="predicted"/>
<dbReference type="PANTHER" id="PTHR45975">
    <property type="entry name" value="NUCLEOSOME-REMODELING FACTOR SUBUNIT BPTF"/>
    <property type="match status" value="1"/>
</dbReference>
<dbReference type="PANTHER" id="PTHR45975:SF2">
    <property type="entry name" value="NUCLEOSOME-REMODELING FACTOR SUBUNIT BPTF"/>
    <property type="match status" value="1"/>
</dbReference>
<name>A0ABD0RII0_CIRMR</name>
<dbReference type="AlphaFoldDB" id="A0ABD0RII0"/>
<evidence type="ECO:0000313" key="1">
    <source>
        <dbReference type="EMBL" id="KAL0198352.1"/>
    </source>
</evidence>
<protein>
    <submittedName>
        <fullName evidence="1">Uncharacterized protein</fullName>
    </submittedName>
</protein>
<accession>A0ABD0RII0</accession>
<reference evidence="1 2" key="1">
    <citation type="submission" date="2024-05" db="EMBL/GenBank/DDBJ databases">
        <title>Genome sequencing and assembly of Indian major carp, Cirrhinus mrigala (Hamilton, 1822).</title>
        <authorList>
            <person name="Mohindra V."/>
            <person name="Chowdhury L.M."/>
            <person name="Lal K."/>
            <person name="Jena J.K."/>
        </authorList>
    </citation>
    <scope>NUCLEOTIDE SEQUENCE [LARGE SCALE GENOMIC DNA]</scope>
    <source>
        <strain evidence="1">CM1030</strain>
        <tissue evidence="1">Blood</tissue>
    </source>
</reference>
<comment type="caution">
    <text evidence="1">The sequence shown here is derived from an EMBL/GenBank/DDBJ whole genome shotgun (WGS) entry which is preliminary data.</text>
</comment>